<dbReference type="PROSITE" id="PS00463">
    <property type="entry name" value="ZN2_CY6_FUNGAL_1"/>
    <property type="match status" value="1"/>
</dbReference>
<dbReference type="InterPro" id="IPR053181">
    <property type="entry name" value="EcdB-like_regulator"/>
</dbReference>
<dbReference type="CDD" id="cd12148">
    <property type="entry name" value="fungal_TF_MHR"/>
    <property type="match status" value="1"/>
</dbReference>
<accession>A0A4T0VNK4</accession>
<dbReference type="GO" id="GO:0000981">
    <property type="term" value="F:DNA-binding transcription factor activity, RNA polymerase II-specific"/>
    <property type="evidence" value="ECO:0007669"/>
    <property type="project" value="InterPro"/>
</dbReference>
<dbReference type="EMBL" id="MWPZ01000007">
    <property type="protein sequence ID" value="TIC93969.1"/>
    <property type="molecule type" value="Genomic_DNA"/>
</dbReference>
<dbReference type="Gene3D" id="4.10.240.10">
    <property type="entry name" value="Zn(2)-C6 fungal-type DNA-binding domain"/>
    <property type="match status" value="1"/>
</dbReference>
<dbReference type="SUPFAM" id="SSF57701">
    <property type="entry name" value="Zn2/Cys6 DNA-binding domain"/>
    <property type="match status" value="1"/>
</dbReference>
<comment type="caution">
    <text evidence="5">The sequence shown here is derived from an EMBL/GenBank/DDBJ whole genome shotgun (WGS) entry which is preliminary data.</text>
</comment>
<feature type="compositionally biased region" description="Pro residues" evidence="2">
    <location>
        <begin position="1"/>
        <end position="15"/>
    </location>
</feature>
<dbReference type="InterPro" id="IPR036864">
    <property type="entry name" value="Zn2-C6_fun-type_DNA-bd_sf"/>
</dbReference>
<keyword evidence="3" id="KW-1133">Transmembrane helix</keyword>
<name>A0A4T0VNK4_9PEZI</name>
<evidence type="ECO:0000259" key="4">
    <source>
        <dbReference type="PROSITE" id="PS50048"/>
    </source>
</evidence>
<dbReference type="Proteomes" id="UP000305883">
    <property type="component" value="Unassembled WGS sequence"/>
</dbReference>
<evidence type="ECO:0000313" key="6">
    <source>
        <dbReference type="Proteomes" id="UP000305883"/>
    </source>
</evidence>
<keyword evidence="1" id="KW-0539">Nucleus</keyword>
<feature type="transmembrane region" description="Helical" evidence="3">
    <location>
        <begin position="703"/>
        <end position="723"/>
    </location>
</feature>
<dbReference type="OrthoDB" id="10261408at2759"/>
<dbReference type="AlphaFoldDB" id="A0A4T0VNK4"/>
<dbReference type="SMART" id="SM00066">
    <property type="entry name" value="GAL4"/>
    <property type="match status" value="1"/>
</dbReference>
<organism evidence="5 6">
    <name type="scientific">Colletotrichum higginsianum</name>
    <dbReference type="NCBI Taxonomy" id="80884"/>
    <lineage>
        <taxon>Eukaryota</taxon>
        <taxon>Fungi</taxon>
        <taxon>Dikarya</taxon>
        <taxon>Ascomycota</taxon>
        <taxon>Pezizomycotina</taxon>
        <taxon>Sordariomycetes</taxon>
        <taxon>Hypocreomycetidae</taxon>
        <taxon>Glomerellales</taxon>
        <taxon>Glomerellaceae</taxon>
        <taxon>Colletotrichum</taxon>
        <taxon>Colletotrichum destructivum species complex</taxon>
    </lineage>
</organism>
<dbReference type="CDD" id="cd00067">
    <property type="entry name" value="GAL4"/>
    <property type="match status" value="1"/>
</dbReference>
<dbReference type="Pfam" id="PF00172">
    <property type="entry name" value="Zn_clus"/>
    <property type="match status" value="1"/>
</dbReference>
<dbReference type="InterPro" id="IPR001138">
    <property type="entry name" value="Zn2Cys6_DnaBD"/>
</dbReference>
<evidence type="ECO:0000313" key="5">
    <source>
        <dbReference type="EMBL" id="TIC93969.1"/>
    </source>
</evidence>
<protein>
    <recommendedName>
        <fullName evidence="4">Zn(2)-C6 fungal-type domain-containing protein</fullName>
    </recommendedName>
</protein>
<feature type="region of interest" description="Disordered" evidence="2">
    <location>
        <begin position="99"/>
        <end position="171"/>
    </location>
</feature>
<dbReference type="PANTHER" id="PTHR47785">
    <property type="entry name" value="ZN(II)2CYS6 TRANSCRIPTION FACTOR (EUROFUNG)-RELATED-RELATED"/>
    <property type="match status" value="1"/>
</dbReference>
<evidence type="ECO:0000256" key="2">
    <source>
        <dbReference type="SAM" id="MobiDB-lite"/>
    </source>
</evidence>
<reference evidence="5 6" key="1">
    <citation type="journal article" date="2019" name="Genome Biol. Evol.">
        <title>Genomic Plasticity Mediated by Transposable Elements in the Plant Pathogenic Fungus Colletotrichum higginsianum.</title>
        <authorList>
            <person name="Tsushima A."/>
            <person name="Gan P."/>
            <person name="Kumakura N."/>
            <person name="Narusaka M."/>
            <person name="Takano Y."/>
            <person name="Narusaka Y."/>
            <person name="Shirasu K."/>
        </authorList>
    </citation>
    <scope>NUCLEOTIDE SEQUENCE [LARGE SCALE GENOMIC DNA]</scope>
    <source>
        <strain evidence="5 6">MAFF305635-RFP</strain>
    </source>
</reference>
<evidence type="ECO:0000256" key="1">
    <source>
        <dbReference type="ARBA" id="ARBA00023242"/>
    </source>
</evidence>
<gene>
    <name evidence="5" type="ORF">CH35J_009648</name>
</gene>
<sequence>MMDAPAPPPPPPPPSSSSSSFSAAHYFPARRRVWQACTNCRARKTRCDAAKPKCSLCMAQDVECIYRDSNQPRIEQNTRILLERIQMLEDRLFSSPLFTGQQTQQPASTPPPPQAARHPTTPGSASASASASASRTQTGATHDVLHDAHDGRGRPGQEDAGGNAIQSDGSSQIPIPLSHTANANHVFEWPIVKQLLSEMEFSSSTPPPPPPLPLPLPPLLSAIPGGMRFTEATDVFFHGASHGEQFRFPPESWRLFQDRSLPVSIDAADRYREAIHEYFAEVNIFFPLLALEDIVATFDEVVASEQTAGTHVSPLVAPSRYCLLLLVLCLGSFVCTGANRISLDETAGRSGGQHHRPSSSSIFADFPGLDELLWRKSRLLLGFVSSEITLEAAQCTMLASLYMNANGRVADSFHWAHATAVKCEALARRGVLCTDDTERYSDTFRRLFWVSLIYEGDFVSEISITLPSGIARYEDVVPYPAPETPKHHRDYYYHHHHHHHHHAATTTVPTPDADADAASPASTSFYRTEELVAFQISTNAAIRRFLNRVNSVVYDSRDQFRMTRASYADWLLRTTTDLWSYHGALYRNLPDFLLTSQPRRRPPGPPDHEGVSSSSPAAAAATTPGIIRVEELGNNPWNVLRLKGRYYAGQYIIHRPFIEYVMLNVAHFETHPCKGAVLERCRMCLEGCKGFINVFDIDPANSMTGLFATGMVTFTMVVILRVATMCAVFREILPPDIEQAMFVGTRNLRRFSISVREFEWHLGVLDRLEAACKNRMAA</sequence>
<keyword evidence="3" id="KW-0472">Membrane</keyword>
<feature type="compositionally biased region" description="Low complexity" evidence="2">
    <location>
        <begin position="124"/>
        <end position="134"/>
    </location>
</feature>
<dbReference type="PROSITE" id="PS50048">
    <property type="entry name" value="ZN2_CY6_FUNGAL_2"/>
    <property type="match status" value="1"/>
</dbReference>
<proteinExistence type="predicted"/>
<feature type="region of interest" description="Disordered" evidence="2">
    <location>
        <begin position="596"/>
        <end position="617"/>
    </location>
</feature>
<feature type="compositionally biased region" description="Basic and acidic residues" evidence="2">
    <location>
        <begin position="143"/>
        <end position="157"/>
    </location>
</feature>
<dbReference type="GO" id="GO:0008270">
    <property type="term" value="F:zinc ion binding"/>
    <property type="evidence" value="ECO:0007669"/>
    <property type="project" value="InterPro"/>
</dbReference>
<feature type="domain" description="Zn(2)-C6 fungal-type" evidence="4">
    <location>
        <begin position="36"/>
        <end position="66"/>
    </location>
</feature>
<keyword evidence="3" id="KW-0812">Transmembrane</keyword>
<feature type="region of interest" description="Disordered" evidence="2">
    <location>
        <begin position="1"/>
        <end position="22"/>
    </location>
</feature>
<evidence type="ECO:0000256" key="3">
    <source>
        <dbReference type="SAM" id="Phobius"/>
    </source>
</evidence>